<proteinExistence type="predicted"/>
<keyword evidence="2" id="KW-1185">Reference proteome</keyword>
<accession>A0AAI8W179</accession>
<sequence length="208" mass="23827">MSAALRQIAPAPRRPLPGHQPRVTFYDLPAELRIEIYKLALEGVVIHVLPLNTVEERKIPHPLTRASRQVRNEVLPMIHSMCPIRCSITDFCFDGLLAWMHRIPPDEQSKLLKNENLRIHFHTTGNNAPRGLDSLRKWLHDRADPCRPQPKWSYQGATPPSKICADLRRRAKRMRESGKQAELYAILKALSIPCTPEREARVRTANTS</sequence>
<dbReference type="AlphaFoldDB" id="A0AAI8W179"/>
<reference evidence="1" key="1">
    <citation type="submission" date="2023-11" db="EMBL/GenBank/DDBJ databases">
        <authorList>
            <person name="Alioto T."/>
            <person name="Alioto T."/>
            <person name="Gomez Garrido J."/>
        </authorList>
    </citation>
    <scope>NUCLEOTIDE SEQUENCE</scope>
</reference>
<evidence type="ECO:0000313" key="2">
    <source>
        <dbReference type="Proteomes" id="UP001296104"/>
    </source>
</evidence>
<dbReference type="Proteomes" id="UP001296104">
    <property type="component" value="Unassembled WGS sequence"/>
</dbReference>
<dbReference type="EMBL" id="CAVMBE010000001">
    <property type="protein sequence ID" value="CAK3747382.1"/>
    <property type="molecule type" value="Genomic_DNA"/>
</dbReference>
<comment type="caution">
    <text evidence="1">The sequence shown here is derived from an EMBL/GenBank/DDBJ whole genome shotgun (WGS) entry which is preliminary data.</text>
</comment>
<gene>
    <name evidence="1" type="ORF">LECACI_7A000141</name>
</gene>
<evidence type="ECO:0000313" key="1">
    <source>
        <dbReference type="EMBL" id="CAK3747382.1"/>
    </source>
</evidence>
<organism evidence="1 2">
    <name type="scientific">Lecanosticta acicola</name>
    <dbReference type="NCBI Taxonomy" id="111012"/>
    <lineage>
        <taxon>Eukaryota</taxon>
        <taxon>Fungi</taxon>
        <taxon>Dikarya</taxon>
        <taxon>Ascomycota</taxon>
        <taxon>Pezizomycotina</taxon>
        <taxon>Dothideomycetes</taxon>
        <taxon>Dothideomycetidae</taxon>
        <taxon>Mycosphaerellales</taxon>
        <taxon>Mycosphaerellaceae</taxon>
        <taxon>Lecanosticta</taxon>
    </lineage>
</organism>
<protein>
    <submittedName>
        <fullName evidence="1">Uncharacterized protein</fullName>
    </submittedName>
</protein>
<name>A0AAI8W179_9PEZI</name>